<dbReference type="PROSITE" id="PS51340">
    <property type="entry name" value="MOSC"/>
    <property type="match status" value="1"/>
</dbReference>
<dbReference type="InterPro" id="IPR011037">
    <property type="entry name" value="Pyrv_Knase-like_insert_dom_sf"/>
</dbReference>
<dbReference type="GO" id="GO:0030170">
    <property type="term" value="F:pyridoxal phosphate binding"/>
    <property type="evidence" value="ECO:0007669"/>
    <property type="project" value="InterPro"/>
</dbReference>
<keyword evidence="3" id="KW-1185">Reference proteome</keyword>
<name>A0A0P6YC69_9CHLR</name>
<dbReference type="RefSeq" id="WP_054533055.1">
    <property type="nucleotide sequence ID" value="NZ_LGKP01000008.1"/>
</dbReference>
<dbReference type="GO" id="GO:0003824">
    <property type="term" value="F:catalytic activity"/>
    <property type="evidence" value="ECO:0007669"/>
    <property type="project" value="InterPro"/>
</dbReference>
<dbReference type="AlphaFoldDB" id="A0A0P6YC69"/>
<comment type="caution">
    <text evidence="2">The sequence shown here is derived from an EMBL/GenBank/DDBJ whole genome shotgun (WGS) entry which is preliminary data.</text>
</comment>
<dbReference type="PATRIC" id="fig|70996.4.peg.5206"/>
<dbReference type="EMBL" id="LGKP01000008">
    <property type="protein sequence ID" value="KPL90884.1"/>
    <property type="molecule type" value="Genomic_DNA"/>
</dbReference>
<reference evidence="2 3" key="1">
    <citation type="submission" date="2015-07" db="EMBL/GenBank/DDBJ databases">
        <title>Whole genome sequence of Herpetosiphon geysericola DSM 7119.</title>
        <authorList>
            <person name="Hemp J."/>
            <person name="Ward L.M."/>
            <person name="Pace L.A."/>
            <person name="Fischer W.W."/>
        </authorList>
    </citation>
    <scope>NUCLEOTIDE SEQUENCE [LARGE SCALE GENOMIC DNA]</scope>
    <source>
        <strain evidence="2 3">DSM 7119</strain>
    </source>
</reference>
<dbReference type="Pfam" id="PF03473">
    <property type="entry name" value="MOSC"/>
    <property type="match status" value="1"/>
</dbReference>
<protein>
    <recommendedName>
        <fullName evidence="1">MOSC domain-containing protein</fullName>
    </recommendedName>
</protein>
<proteinExistence type="predicted"/>
<dbReference type="Proteomes" id="UP000050277">
    <property type="component" value="Unassembled WGS sequence"/>
</dbReference>
<dbReference type="Gene3D" id="2.40.33.20">
    <property type="entry name" value="PK beta-barrel domain-like"/>
    <property type="match status" value="1"/>
</dbReference>
<feature type="domain" description="MOSC" evidence="1">
    <location>
        <begin position="41"/>
        <end position="185"/>
    </location>
</feature>
<dbReference type="OrthoDB" id="5735964at2"/>
<dbReference type="GO" id="GO:0030151">
    <property type="term" value="F:molybdenum ion binding"/>
    <property type="evidence" value="ECO:0007669"/>
    <property type="project" value="InterPro"/>
</dbReference>
<evidence type="ECO:0000313" key="2">
    <source>
        <dbReference type="EMBL" id="KPL90884.1"/>
    </source>
</evidence>
<evidence type="ECO:0000259" key="1">
    <source>
        <dbReference type="PROSITE" id="PS51340"/>
    </source>
</evidence>
<organism evidence="2 3">
    <name type="scientific">Herpetosiphon geysericola</name>
    <dbReference type="NCBI Taxonomy" id="70996"/>
    <lineage>
        <taxon>Bacteria</taxon>
        <taxon>Bacillati</taxon>
        <taxon>Chloroflexota</taxon>
        <taxon>Chloroflexia</taxon>
        <taxon>Herpetosiphonales</taxon>
        <taxon>Herpetosiphonaceae</taxon>
        <taxon>Herpetosiphon</taxon>
    </lineage>
</organism>
<accession>A0A0P6YC69</accession>
<gene>
    <name evidence="2" type="ORF">SE18_03620</name>
</gene>
<sequence>MIDLEYVPMETLEAGLDHIRQAPKNQGVLQLIVRRPATEQREVLDQGQLDLVEGLVGDNWKTRGSSRTEDGSSHPDMQLNIINVRSIGLLSPDQERWQLAGDQLFIDLDLSDENLPAGTRLAIGDAIIEVTDQPHNGCKKFAQRYGQDAIKFVNSAVGKELHLRGINARVVQPGTIRQGDIVSKI</sequence>
<dbReference type="PANTHER" id="PTHR30212">
    <property type="entry name" value="PROTEIN YIIM"/>
    <property type="match status" value="1"/>
</dbReference>
<dbReference type="InterPro" id="IPR052353">
    <property type="entry name" value="Benzoxazolinone_Detox_Enz"/>
</dbReference>
<dbReference type="InterPro" id="IPR005302">
    <property type="entry name" value="MoCF_Sase_C"/>
</dbReference>
<dbReference type="SUPFAM" id="SSF50800">
    <property type="entry name" value="PK beta-barrel domain-like"/>
    <property type="match status" value="1"/>
</dbReference>
<dbReference type="STRING" id="70996.SE18_03620"/>
<evidence type="ECO:0000313" key="3">
    <source>
        <dbReference type="Proteomes" id="UP000050277"/>
    </source>
</evidence>
<dbReference type="PANTHER" id="PTHR30212:SF2">
    <property type="entry name" value="PROTEIN YIIM"/>
    <property type="match status" value="1"/>
</dbReference>